<keyword evidence="4 5" id="KW-0472">Membrane</keyword>
<dbReference type="InterPro" id="IPR017452">
    <property type="entry name" value="GPCR_Rhodpsn_7TM"/>
</dbReference>
<dbReference type="InterPro" id="IPR019424">
    <property type="entry name" value="7TM_GPCR_Srsx"/>
</dbReference>
<dbReference type="PROSITE" id="PS50262">
    <property type="entry name" value="G_PROTEIN_RECEP_F1_2"/>
    <property type="match status" value="1"/>
</dbReference>
<dbReference type="RefSeq" id="XP_042934212.1">
    <property type="nucleotide sequence ID" value="XM_043078278.1"/>
</dbReference>
<reference evidence="8" key="1">
    <citation type="journal article" date="2007" name="Science">
        <title>Draft genome of the filarial nematode parasite Brugia malayi.</title>
        <authorList>
            <person name="Ghedin E."/>
            <person name="Wang S."/>
            <person name="Spiro D."/>
            <person name="Caler E."/>
            <person name="Zhao Q."/>
            <person name="Crabtree J."/>
            <person name="Allen J.E."/>
            <person name="Delcher A.L."/>
            <person name="Guiliano D.B."/>
            <person name="Miranda-Saavedra D."/>
            <person name="Angiuoli S.V."/>
            <person name="Creasy T."/>
            <person name="Amedeo P."/>
            <person name="Haas B."/>
            <person name="El-Sayed N.M."/>
            <person name="Wortman J.R."/>
            <person name="Feldblyum T."/>
            <person name="Tallon L."/>
            <person name="Schatz M."/>
            <person name="Shumway M."/>
            <person name="Koo H."/>
            <person name="Salzberg S.L."/>
            <person name="Schobel S."/>
            <person name="Pertea M."/>
            <person name="Pop M."/>
            <person name="White O."/>
            <person name="Barton G.J."/>
            <person name="Carlow C.K."/>
            <person name="Crawford M.J."/>
            <person name="Daub J."/>
            <person name="Dimmic M.W."/>
            <person name="Estes C.F."/>
            <person name="Foster J.M."/>
            <person name="Ganatra M."/>
            <person name="Gregory W.F."/>
            <person name="Johnson N.M."/>
            <person name="Jin J."/>
            <person name="Komuniecki R."/>
            <person name="Korf I."/>
            <person name="Kumar S."/>
            <person name="Laney S."/>
            <person name="Li B.W."/>
            <person name="Li W."/>
            <person name="Lindblom T.H."/>
            <person name="Lustigman S."/>
            <person name="Ma D."/>
            <person name="Maina C.V."/>
            <person name="Martin D.M."/>
            <person name="McCarter J.P."/>
            <person name="McReynolds L."/>
            <person name="Mitreva M."/>
            <person name="Nutman T.B."/>
            <person name="Parkinson J."/>
            <person name="Peregrin-Alvarez J.M."/>
            <person name="Poole C."/>
            <person name="Ren Q."/>
            <person name="Saunders L."/>
            <person name="Sluder A.E."/>
            <person name="Smith K."/>
            <person name="Stanke M."/>
            <person name="Unnasch T.R."/>
            <person name="Ware J."/>
            <person name="Wei A.D."/>
            <person name="Weil G."/>
            <person name="Williams D.J."/>
            <person name="Zhang Y."/>
            <person name="Williams S.A."/>
            <person name="Fraser-Liggett C."/>
            <person name="Slatko B."/>
            <person name="Blaxter M.L."/>
            <person name="Scott A.L."/>
        </authorList>
    </citation>
    <scope>NUCLEOTIDE SEQUENCE</scope>
    <source>
        <strain evidence="8">FR3</strain>
    </source>
</reference>
<proteinExistence type="predicted"/>
<dbReference type="GO" id="GO:0004930">
    <property type="term" value="F:G protein-coupled receptor activity"/>
    <property type="evidence" value="ECO:0007669"/>
    <property type="project" value="InterPro"/>
</dbReference>
<dbReference type="AlphaFoldDB" id="A0A4E9FEU3"/>
<reference evidence="9" key="3">
    <citation type="submission" date="2022-04" db="UniProtKB">
        <authorList>
            <consortium name="WormBaseParasite"/>
        </authorList>
    </citation>
    <scope>IDENTIFICATION</scope>
</reference>
<dbReference type="Pfam" id="PF10320">
    <property type="entry name" value="7TM_GPCR_Srsx"/>
    <property type="match status" value="1"/>
</dbReference>
<evidence type="ECO:0000313" key="8">
    <source>
        <dbReference type="Proteomes" id="UP000006672"/>
    </source>
</evidence>
<accession>A0A4E9FEU3</accession>
<keyword evidence="3 5" id="KW-1133">Transmembrane helix</keyword>
<evidence type="ECO:0000256" key="3">
    <source>
        <dbReference type="ARBA" id="ARBA00022989"/>
    </source>
</evidence>
<dbReference type="Gene3D" id="1.20.1070.10">
    <property type="entry name" value="Rhodopsin 7-helix transmembrane proteins"/>
    <property type="match status" value="1"/>
</dbReference>
<organism evidence="7">
    <name type="scientific">Brugia malayi</name>
    <name type="common">Filarial nematode worm</name>
    <dbReference type="NCBI Taxonomy" id="6279"/>
    <lineage>
        <taxon>Eukaryota</taxon>
        <taxon>Metazoa</taxon>
        <taxon>Ecdysozoa</taxon>
        <taxon>Nematoda</taxon>
        <taxon>Chromadorea</taxon>
        <taxon>Rhabditida</taxon>
        <taxon>Spirurina</taxon>
        <taxon>Spiruromorpha</taxon>
        <taxon>Filarioidea</taxon>
        <taxon>Onchocercidae</taxon>
        <taxon>Brugia</taxon>
    </lineage>
</organism>
<keyword evidence="2 5" id="KW-0812">Transmembrane</keyword>
<evidence type="ECO:0000313" key="7">
    <source>
        <dbReference type="EMBL" id="VIO93319.1"/>
    </source>
</evidence>
<accession>A0A8L7T8Q3</accession>
<reference evidence="7" key="2">
    <citation type="submission" date="2019-04" db="EMBL/GenBank/DDBJ databases">
        <authorList>
            <person name="Howe K."/>
            <person name="Paulini M."/>
            <person name="Williams G."/>
        </authorList>
    </citation>
    <scope>NUCLEOTIDE SEQUENCE [LARGE SCALE GENOMIC DNA]</scope>
    <source>
        <strain evidence="7">FR3</strain>
    </source>
</reference>
<dbReference type="InterPro" id="IPR047130">
    <property type="entry name" value="7TM_GPCR_Srsx_nematod"/>
</dbReference>
<protein>
    <submittedName>
        <fullName evidence="9">G_PROTEIN_RECEP_F1_2 domain-containing protein</fullName>
    </submittedName>
</protein>
<dbReference type="Proteomes" id="UP000006672">
    <property type="component" value="Unassembled WGS sequence"/>
</dbReference>
<sequence length="258" mass="29439">MNNLTVVAVFMVPLLILGMFGNLNLVYATWKFKELRNRNSILLAIIAFLDFISEIHEWKKAIEIFLNKAIMKRITCYHSLFLYCYSFNMSSVAILFLAIDRFIAVRSPLKYRTARSTPFIALAIGTGFTYSTLFVIAGFLFANDNLVEPCDQTMAYSPILMEIWNYGSVSIAMAVFIINVIDYYLLRNVGKQREIHERDYAAYQRQNQFTTSMLITMVANCLTSLLSAFALFVVNLLPVSTETTVSCFSKFDNSKLLS</sequence>
<dbReference type="InterPro" id="IPR000276">
    <property type="entry name" value="GPCR_Rhodpsn"/>
</dbReference>
<keyword evidence="8" id="KW-1185">Reference proteome</keyword>
<feature type="transmembrane region" description="Helical" evidence="5">
    <location>
        <begin position="40"/>
        <end position="58"/>
    </location>
</feature>
<feature type="transmembrane region" description="Helical" evidence="5">
    <location>
        <begin position="163"/>
        <end position="186"/>
    </location>
</feature>
<evidence type="ECO:0000259" key="6">
    <source>
        <dbReference type="PROSITE" id="PS50262"/>
    </source>
</evidence>
<feature type="transmembrane region" description="Helical" evidence="5">
    <location>
        <begin position="119"/>
        <end position="143"/>
    </location>
</feature>
<dbReference type="SMART" id="SM01381">
    <property type="entry name" value="7TM_GPCR_Srsx"/>
    <property type="match status" value="1"/>
</dbReference>
<dbReference type="CDD" id="cd00637">
    <property type="entry name" value="7tm_classA_rhodopsin-like"/>
    <property type="match status" value="1"/>
</dbReference>
<dbReference type="PANTHER" id="PTHR23360:SF37">
    <property type="entry name" value="G-PROTEIN COUPLED RECEPTORS FAMILY 1 PROFILE DOMAIN-CONTAINING PROTEIN"/>
    <property type="match status" value="1"/>
</dbReference>
<name>A0A4E9FEU3_BRUMA</name>
<dbReference type="PROSITE" id="PS00237">
    <property type="entry name" value="G_PROTEIN_RECEP_F1_1"/>
    <property type="match status" value="1"/>
</dbReference>
<dbReference type="KEGG" id="bmy:BM_BM5265"/>
<evidence type="ECO:0000256" key="5">
    <source>
        <dbReference type="SAM" id="Phobius"/>
    </source>
</evidence>
<evidence type="ECO:0000256" key="4">
    <source>
        <dbReference type="ARBA" id="ARBA00023136"/>
    </source>
</evidence>
<dbReference type="GO" id="GO:0016020">
    <property type="term" value="C:membrane"/>
    <property type="evidence" value="ECO:0007669"/>
    <property type="project" value="UniProtKB-SubCell"/>
</dbReference>
<feature type="transmembrane region" description="Helical" evidence="5">
    <location>
        <begin position="6"/>
        <end position="28"/>
    </location>
</feature>
<gene>
    <name evidence="7" type="primary">Bma-srsx-21</name>
    <name evidence="7" type="ORF">BM_BM5265</name>
</gene>
<evidence type="ECO:0000256" key="1">
    <source>
        <dbReference type="ARBA" id="ARBA00004370"/>
    </source>
</evidence>
<dbReference type="OrthoDB" id="5858143at2759"/>
<dbReference type="EMBL" id="CAAKNF010000193">
    <property type="protein sequence ID" value="VIO93319.1"/>
    <property type="molecule type" value="Genomic_DNA"/>
</dbReference>
<comment type="subcellular location">
    <subcellularLocation>
        <location evidence="1">Membrane</location>
    </subcellularLocation>
</comment>
<evidence type="ECO:0000256" key="2">
    <source>
        <dbReference type="ARBA" id="ARBA00022692"/>
    </source>
</evidence>
<feature type="transmembrane region" description="Helical" evidence="5">
    <location>
        <begin position="214"/>
        <end position="237"/>
    </location>
</feature>
<dbReference type="WBParaSite" id="Bm5265.1">
    <property type="protein sequence ID" value="Bm5265.1"/>
    <property type="gene ID" value="WBGene00225526"/>
</dbReference>
<dbReference type="CTD" id="66059896"/>
<dbReference type="PANTHER" id="PTHR23360">
    <property type="entry name" value="G-PROTEIN COUPLED RECEPTORS FAMILY 1 PROFILE DOMAIN-CONTAINING PROTEIN-RELATED"/>
    <property type="match status" value="1"/>
</dbReference>
<dbReference type="SUPFAM" id="SSF81321">
    <property type="entry name" value="Family A G protein-coupled receptor-like"/>
    <property type="match status" value="1"/>
</dbReference>
<feature type="domain" description="G-protein coupled receptors family 1 profile" evidence="6">
    <location>
        <begin position="21"/>
        <end position="258"/>
    </location>
</feature>
<evidence type="ECO:0000313" key="9">
    <source>
        <dbReference type="WBParaSite" id="Bm5265.1"/>
    </source>
</evidence>
<feature type="transmembrane region" description="Helical" evidence="5">
    <location>
        <begin position="78"/>
        <end position="99"/>
    </location>
</feature>
<dbReference type="GeneID" id="66059896"/>